<evidence type="ECO:0000256" key="1">
    <source>
        <dbReference type="SAM" id="Phobius"/>
    </source>
</evidence>
<keyword evidence="1" id="KW-0472">Membrane</keyword>
<sequence length="82" mass="8854">MATRASQQQSGGGSRLELLAHRRLVFALSAGLLITVLMTVFVGYHAVFSIFLGIVVGIGVALVLPLPQKPKATRHQRKVECQ</sequence>
<name>A0A484H6Q2_9ZZZZ</name>
<reference evidence="2" key="1">
    <citation type="submission" date="2018-10" db="EMBL/GenBank/DDBJ databases">
        <authorList>
            <person name="Gruber-Vodicka H."/>
            <person name="Jaeckle O."/>
        </authorList>
    </citation>
    <scope>NUCLEOTIDE SEQUENCE</scope>
</reference>
<keyword evidence="1" id="KW-0812">Transmembrane</keyword>
<protein>
    <submittedName>
        <fullName evidence="2">Uncharacterized protein</fullName>
    </submittedName>
</protein>
<feature type="transmembrane region" description="Helical" evidence="1">
    <location>
        <begin position="50"/>
        <end position="67"/>
    </location>
</feature>
<organism evidence="2">
    <name type="scientific">invertebrate metagenome</name>
    <dbReference type="NCBI Taxonomy" id="1711999"/>
    <lineage>
        <taxon>unclassified sequences</taxon>
        <taxon>metagenomes</taxon>
        <taxon>organismal metagenomes</taxon>
    </lineage>
</organism>
<dbReference type="EMBL" id="LR026963">
    <property type="protein sequence ID" value="VBB69130.1"/>
    <property type="molecule type" value="Genomic_DNA"/>
</dbReference>
<dbReference type="AlphaFoldDB" id="A0A484H6Q2"/>
<keyword evidence="1" id="KW-1133">Transmembrane helix</keyword>
<feature type="transmembrane region" description="Helical" evidence="1">
    <location>
        <begin position="24"/>
        <end position="44"/>
    </location>
</feature>
<gene>
    <name evidence="2" type="ORF">RIEGSTA812A_PEG_603</name>
</gene>
<accession>A0A484H6Q2</accession>
<proteinExistence type="predicted"/>
<evidence type="ECO:0000313" key="2">
    <source>
        <dbReference type="EMBL" id="VBB69130.1"/>
    </source>
</evidence>